<reference evidence="4 5" key="1">
    <citation type="submission" date="2015-09" db="EMBL/GenBank/DDBJ databases">
        <title>Genome announcement of multiple Pseudomonas syringae strains.</title>
        <authorList>
            <person name="Thakur S."/>
            <person name="Wang P.W."/>
            <person name="Gong Y."/>
            <person name="Weir B.S."/>
            <person name="Guttman D.S."/>
        </authorList>
    </citation>
    <scope>NUCLEOTIDE SEQUENCE [LARGE SCALE GENOMIC DNA]</scope>
    <source>
        <strain evidence="4 5">ICMP2823</strain>
    </source>
</reference>
<dbReference type="InterPro" id="IPR001638">
    <property type="entry name" value="Solute-binding_3/MltF_N"/>
</dbReference>
<dbReference type="PANTHER" id="PTHR35936:SF6">
    <property type="entry name" value="AMINO ACID ABC TRANSPORTER SUBSTRATE-BINDING PAAT FAMILY PROTEIN"/>
    <property type="match status" value="1"/>
</dbReference>
<dbReference type="PANTHER" id="PTHR35936">
    <property type="entry name" value="MEMBRANE-BOUND LYTIC MUREIN TRANSGLYCOSYLASE F"/>
    <property type="match status" value="1"/>
</dbReference>
<proteinExistence type="inferred from homology"/>
<dbReference type="Pfam" id="PF00497">
    <property type="entry name" value="SBP_bac_3"/>
    <property type="match status" value="1"/>
</dbReference>
<dbReference type="SUPFAM" id="SSF53850">
    <property type="entry name" value="Periplasmic binding protein-like II"/>
    <property type="match status" value="1"/>
</dbReference>
<sequence length="301" mass="32873">MCARSKSAVRLPGLNGFFYRFQKDFIMGRNRLLTSLLAGVLLLPSLALAAGKCERLIVTGSPDAPPYLWRDPQDPRHLMGANADLLSQAAGTLGIKVEFLYGGKRSQALEEVRSGRMDMLADAPLNDAQLEFLDYIHPPIVRNDIVVWTRRDHAVPFSTLGELHGHPGVMSEKTRLTPSFEALTRQHLTLERVPGLTPAFQKLALGEADYVLAGRYAGMVMVQTLGLSSDLIAQPVPVDTPGFYLALSFNSACNDPWLRGQLAKKMTESAASGLASEVIRHNLELWKAQLLQPAGASASNK</sequence>
<dbReference type="Gene3D" id="3.40.190.10">
    <property type="entry name" value="Periplasmic binding protein-like II"/>
    <property type="match status" value="2"/>
</dbReference>
<evidence type="ECO:0000259" key="3">
    <source>
        <dbReference type="Pfam" id="PF00497"/>
    </source>
</evidence>
<name>A0A0N8QU98_PSECA</name>
<organism evidence="4 5">
    <name type="scientific">Pseudomonas cannabina</name>
    <dbReference type="NCBI Taxonomy" id="86840"/>
    <lineage>
        <taxon>Bacteria</taxon>
        <taxon>Pseudomonadati</taxon>
        <taxon>Pseudomonadota</taxon>
        <taxon>Gammaproteobacteria</taxon>
        <taxon>Pseudomonadales</taxon>
        <taxon>Pseudomonadaceae</taxon>
        <taxon>Pseudomonas</taxon>
    </lineage>
</organism>
<evidence type="ECO:0000256" key="1">
    <source>
        <dbReference type="ARBA" id="ARBA00010333"/>
    </source>
</evidence>
<gene>
    <name evidence="4" type="ORF">ALO81_100571</name>
</gene>
<comment type="similarity">
    <text evidence="1">Belongs to the bacterial solute-binding protein 3 family.</text>
</comment>
<keyword evidence="2" id="KW-0732">Signal</keyword>
<evidence type="ECO:0000313" key="5">
    <source>
        <dbReference type="Proteomes" id="UP000050564"/>
    </source>
</evidence>
<protein>
    <submittedName>
        <fullName evidence="4">Extracellular solute-binding protein, family 3</fullName>
    </submittedName>
</protein>
<feature type="domain" description="Solute-binding protein family 3/N-terminal" evidence="3">
    <location>
        <begin position="56"/>
        <end position="269"/>
    </location>
</feature>
<accession>A0A0N8QU98</accession>
<comment type="caution">
    <text evidence="4">The sequence shown here is derived from an EMBL/GenBank/DDBJ whole genome shotgun (WGS) entry which is preliminary data.</text>
</comment>
<dbReference type="Proteomes" id="UP000050564">
    <property type="component" value="Unassembled WGS sequence"/>
</dbReference>
<dbReference type="AlphaFoldDB" id="A0A0N8QU98"/>
<evidence type="ECO:0000313" key="4">
    <source>
        <dbReference type="EMBL" id="KPW63790.1"/>
    </source>
</evidence>
<dbReference type="EMBL" id="LJPX01000642">
    <property type="protein sequence ID" value="KPW63790.1"/>
    <property type="molecule type" value="Genomic_DNA"/>
</dbReference>
<evidence type="ECO:0000256" key="2">
    <source>
        <dbReference type="ARBA" id="ARBA00022729"/>
    </source>
</evidence>
<dbReference type="PATRIC" id="fig|86840.3.peg.23"/>